<dbReference type="InterPro" id="IPR013762">
    <property type="entry name" value="Integrase-like_cat_sf"/>
</dbReference>
<dbReference type="AlphaFoldDB" id="D1C7L2"/>
<dbReference type="PANTHER" id="PTHR30349:SF41">
    <property type="entry name" value="INTEGRASE_RECOMBINASE PROTEIN MJ0367-RELATED"/>
    <property type="match status" value="1"/>
</dbReference>
<comment type="similarity">
    <text evidence="1">Belongs to the 'phage' integrase family.</text>
</comment>
<dbReference type="RefSeq" id="WP_012870892.1">
    <property type="nucleotide sequence ID" value="NC_013523.1"/>
</dbReference>
<dbReference type="Pfam" id="PF02899">
    <property type="entry name" value="Phage_int_SAM_1"/>
    <property type="match status" value="1"/>
</dbReference>
<dbReference type="InterPro" id="IPR011010">
    <property type="entry name" value="DNA_brk_join_enz"/>
</dbReference>
<reference evidence="10" key="1">
    <citation type="submission" date="2009-11" db="EMBL/GenBank/DDBJ databases">
        <title>The complete chromosome 1 of Sphaerobacter thermophilus DSM 20745.</title>
        <authorList>
            <person name="Lucas S."/>
            <person name="Copeland A."/>
            <person name="Lapidus A."/>
            <person name="Glavina del Rio T."/>
            <person name="Dalin E."/>
            <person name="Tice H."/>
            <person name="Bruce D."/>
            <person name="Goodwin L."/>
            <person name="Pitluck S."/>
            <person name="Kyrpides N."/>
            <person name="Mavromatis K."/>
            <person name="Ivanova N."/>
            <person name="Mikhailova N."/>
            <person name="LaButti K.M."/>
            <person name="Clum A."/>
            <person name="Sun H.I."/>
            <person name="Brettin T."/>
            <person name="Detter J.C."/>
            <person name="Han C."/>
            <person name="Larimer F."/>
            <person name="Land M."/>
            <person name="Hauser L."/>
            <person name="Markowitz V."/>
            <person name="Cheng J.F."/>
            <person name="Hugenholtz P."/>
            <person name="Woyke T."/>
            <person name="Wu D."/>
            <person name="Steenblock K."/>
            <person name="Schneider S."/>
            <person name="Pukall R."/>
            <person name="Goeker M."/>
            <person name="Klenk H.P."/>
            <person name="Eisen J.A."/>
        </authorList>
    </citation>
    <scope>NUCLEOTIDE SEQUENCE [LARGE SCALE GENOMIC DNA]</scope>
    <source>
        <strain evidence="10">ATCC 49802 / DSM 20745 / S 6022</strain>
    </source>
</reference>
<proteinExistence type="inferred from homology"/>
<feature type="domain" description="Core-binding (CB)" evidence="8">
    <location>
        <begin position="43"/>
        <end position="122"/>
    </location>
</feature>
<dbReference type="InterPro" id="IPR050090">
    <property type="entry name" value="Tyrosine_recombinase_XerCD"/>
</dbReference>
<dbReference type="PROSITE" id="PS51898">
    <property type="entry name" value="TYR_RECOMBINASE"/>
    <property type="match status" value="1"/>
</dbReference>
<evidence type="ECO:0000313" key="9">
    <source>
        <dbReference type="EMBL" id="ACZ37845.1"/>
    </source>
</evidence>
<evidence type="ECO:0000256" key="5">
    <source>
        <dbReference type="PROSITE-ProRule" id="PRU01248"/>
    </source>
</evidence>
<name>D1C7L2_SPHTD</name>
<dbReference type="InterPro" id="IPR044068">
    <property type="entry name" value="CB"/>
</dbReference>
<evidence type="ECO:0000256" key="1">
    <source>
        <dbReference type="ARBA" id="ARBA00008857"/>
    </source>
</evidence>
<dbReference type="KEGG" id="sti:Sthe_0406"/>
<accession>D1C7L2</accession>
<dbReference type="SUPFAM" id="SSF56349">
    <property type="entry name" value="DNA breaking-rejoining enzymes"/>
    <property type="match status" value="1"/>
</dbReference>
<sequence>MSRSDGTPPAQAPRRPLQPPLFELGTDGRLRGHVALVPDLTPDSSLEIARYWYRRYLEQSGHPRNTVNSYSYDLAVFEMLIGSKPIGEIRPRDIALFLDDSQTRSTRKRRLTSVSGFFKFLIDKAQVLEHDPTESFYPEHIPLKTPRPLFREEQERILAAAEADGPRAHAAVWLMLCLGLSRGEVLQLRADHVDLSDPEQPVVYVFYENPRHRGRERKLAAGAPFTAIYRRLVEEHGPLDYLIPILPQSLNKLVERVALAAGIQRHVTPQTLRDTFAVNRAREGADEVELLRLLGLADDSRNRMSVRRYIKLAEPPLLAEQSAPPRT</sequence>
<feature type="domain" description="Tyr recombinase" evidence="7">
    <location>
        <begin position="144"/>
        <end position="323"/>
    </location>
</feature>
<protein>
    <submittedName>
        <fullName evidence="9">Integrase domain protein SAM domain protein</fullName>
    </submittedName>
</protein>
<evidence type="ECO:0000256" key="2">
    <source>
        <dbReference type="ARBA" id="ARBA00022908"/>
    </source>
</evidence>
<reference evidence="9 10" key="2">
    <citation type="journal article" date="2010" name="Stand. Genomic Sci.">
        <title>Complete genome sequence of Desulfohalobium retbaense type strain (HR(100)).</title>
        <authorList>
            <person name="Spring S."/>
            <person name="Nolan M."/>
            <person name="Lapidus A."/>
            <person name="Glavina Del Rio T."/>
            <person name="Copeland A."/>
            <person name="Tice H."/>
            <person name="Cheng J.F."/>
            <person name="Lucas S."/>
            <person name="Land M."/>
            <person name="Chen F."/>
            <person name="Bruce D."/>
            <person name="Goodwin L."/>
            <person name="Pitluck S."/>
            <person name="Ivanova N."/>
            <person name="Mavromatis K."/>
            <person name="Mikhailova N."/>
            <person name="Pati A."/>
            <person name="Chen A."/>
            <person name="Palaniappan K."/>
            <person name="Hauser L."/>
            <person name="Chang Y.J."/>
            <person name="Jeffries C.D."/>
            <person name="Munk C."/>
            <person name="Kiss H."/>
            <person name="Chain P."/>
            <person name="Han C."/>
            <person name="Brettin T."/>
            <person name="Detter J.C."/>
            <person name="Schuler E."/>
            <person name="Goker M."/>
            <person name="Rohde M."/>
            <person name="Bristow J."/>
            <person name="Eisen J.A."/>
            <person name="Markowitz V."/>
            <person name="Hugenholtz P."/>
            <person name="Kyrpides N.C."/>
            <person name="Klenk H.P."/>
        </authorList>
    </citation>
    <scope>NUCLEOTIDE SEQUENCE [LARGE SCALE GENOMIC DNA]</scope>
    <source>
        <strain evidence="10">ATCC 49802 / DSM 20745 / S 6022</strain>
    </source>
</reference>
<dbReference type="InterPro" id="IPR004107">
    <property type="entry name" value="Integrase_SAM-like_N"/>
</dbReference>
<dbReference type="PROSITE" id="PS51900">
    <property type="entry name" value="CB"/>
    <property type="match status" value="1"/>
</dbReference>
<dbReference type="Pfam" id="PF00589">
    <property type="entry name" value="Phage_integrase"/>
    <property type="match status" value="1"/>
</dbReference>
<dbReference type="Gene3D" id="1.10.443.10">
    <property type="entry name" value="Intergrase catalytic core"/>
    <property type="match status" value="1"/>
</dbReference>
<dbReference type="CDD" id="cd00397">
    <property type="entry name" value="DNA_BRE_C"/>
    <property type="match status" value="1"/>
</dbReference>
<dbReference type="GO" id="GO:0006310">
    <property type="term" value="P:DNA recombination"/>
    <property type="evidence" value="ECO:0007669"/>
    <property type="project" value="UniProtKB-KW"/>
</dbReference>
<dbReference type="HOGENOM" id="CLU_849689_0_0_0"/>
<evidence type="ECO:0000259" key="7">
    <source>
        <dbReference type="PROSITE" id="PS51898"/>
    </source>
</evidence>
<dbReference type="EMBL" id="CP001823">
    <property type="protein sequence ID" value="ACZ37845.1"/>
    <property type="molecule type" value="Genomic_DNA"/>
</dbReference>
<dbReference type="InterPro" id="IPR002104">
    <property type="entry name" value="Integrase_catalytic"/>
</dbReference>
<evidence type="ECO:0000256" key="4">
    <source>
        <dbReference type="ARBA" id="ARBA00023172"/>
    </source>
</evidence>
<evidence type="ECO:0000256" key="3">
    <source>
        <dbReference type="ARBA" id="ARBA00023125"/>
    </source>
</evidence>
<feature type="region of interest" description="Disordered" evidence="6">
    <location>
        <begin position="1"/>
        <end position="20"/>
    </location>
</feature>
<dbReference type="GO" id="GO:0015074">
    <property type="term" value="P:DNA integration"/>
    <property type="evidence" value="ECO:0007669"/>
    <property type="project" value="UniProtKB-KW"/>
</dbReference>
<organism evidence="9 10">
    <name type="scientific">Sphaerobacter thermophilus (strain ATCC 49802 / DSM 20745 / KCCM 41009 / NCIMB 13125 / S 6022)</name>
    <dbReference type="NCBI Taxonomy" id="479434"/>
    <lineage>
        <taxon>Bacteria</taxon>
        <taxon>Pseudomonadati</taxon>
        <taxon>Thermomicrobiota</taxon>
        <taxon>Thermomicrobia</taxon>
        <taxon>Sphaerobacterales</taxon>
        <taxon>Sphaerobacterineae</taxon>
        <taxon>Sphaerobacteraceae</taxon>
        <taxon>Sphaerobacter</taxon>
    </lineage>
</organism>
<evidence type="ECO:0000259" key="8">
    <source>
        <dbReference type="PROSITE" id="PS51900"/>
    </source>
</evidence>
<dbReference type="PANTHER" id="PTHR30349">
    <property type="entry name" value="PHAGE INTEGRASE-RELATED"/>
    <property type="match status" value="1"/>
</dbReference>
<gene>
    <name evidence="9" type="ordered locus">Sthe_0406</name>
</gene>
<dbReference type="GO" id="GO:0003677">
    <property type="term" value="F:DNA binding"/>
    <property type="evidence" value="ECO:0007669"/>
    <property type="project" value="UniProtKB-UniRule"/>
</dbReference>
<dbReference type="Proteomes" id="UP000002027">
    <property type="component" value="Chromosome 1"/>
</dbReference>
<evidence type="ECO:0000313" key="10">
    <source>
        <dbReference type="Proteomes" id="UP000002027"/>
    </source>
</evidence>
<dbReference type="InterPro" id="IPR010998">
    <property type="entry name" value="Integrase_recombinase_N"/>
</dbReference>
<dbReference type="STRING" id="479434.Sthe_0406"/>
<evidence type="ECO:0000256" key="6">
    <source>
        <dbReference type="SAM" id="MobiDB-lite"/>
    </source>
</evidence>
<dbReference type="InParanoid" id="D1C7L2"/>
<keyword evidence="4" id="KW-0233">DNA recombination</keyword>
<dbReference type="Gene3D" id="1.10.150.130">
    <property type="match status" value="1"/>
</dbReference>
<keyword evidence="2" id="KW-0229">DNA integration</keyword>
<dbReference type="eggNOG" id="COG4974">
    <property type="taxonomic scope" value="Bacteria"/>
</dbReference>
<keyword evidence="3 5" id="KW-0238">DNA-binding</keyword>
<keyword evidence="10" id="KW-1185">Reference proteome</keyword>
<dbReference type="OrthoDB" id="154678at2"/>